<dbReference type="NCBIfam" id="TIGR01552">
    <property type="entry name" value="phd_fam"/>
    <property type="match status" value="1"/>
</dbReference>
<dbReference type="Gene3D" id="3.40.1620.10">
    <property type="entry name" value="YefM-like domain"/>
    <property type="match status" value="1"/>
</dbReference>
<comment type="function">
    <text evidence="2">Antitoxin component of a type II toxin-antitoxin (TA) system.</text>
</comment>
<dbReference type="Pfam" id="PF02604">
    <property type="entry name" value="PhdYeFM_antitox"/>
    <property type="match status" value="1"/>
</dbReference>
<keyword evidence="4" id="KW-1185">Reference proteome</keyword>
<dbReference type="PANTHER" id="PTHR35377">
    <property type="entry name" value="ANTITOXIN VAPB49-RELATED-RELATED"/>
    <property type="match status" value="1"/>
</dbReference>
<proteinExistence type="inferred from homology"/>
<comment type="similarity">
    <text evidence="1 2">Belongs to the phD/YefM antitoxin family.</text>
</comment>
<gene>
    <name evidence="3" type="ORF">EOS_27075</name>
</gene>
<dbReference type="RefSeq" id="WP_047895264.1">
    <property type="nucleotide sequence ID" value="NZ_AEJF01000163.1"/>
</dbReference>
<organism evidence="3 4">
    <name type="scientific">Caballeronia mineralivorans PML1(12)</name>
    <dbReference type="NCBI Taxonomy" id="908627"/>
    <lineage>
        <taxon>Bacteria</taxon>
        <taxon>Pseudomonadati</taxon>
        <taxon>Pseudomonadota</taxon>
        <taxon>Betaproteobacteria</taxon>
        <taxon>Burkholderiales</taxon>
        <taxon>Burkholderiaceae</taxon>
        <taxon>Caballeronia</taxon>
    </lineage>
</organism>
<dbReference type="PATRIC" id="fig|908627.4.peg.6051"/>
<dbReference type="InterPro" id="IPR051416">
    <property type="entry name" value="phD-YefM_TA_antitoxins"/>
</dbReference>
<dbReference type="OrthoDB" id="9800503at2"/>
<dbReference type="EMBL" id="AEJF01000163">
    <property type="protein sequence ID" value="KLU23090.1"/>
    <property type="molecule type" value="Genomic_DNA"/>
</dbReference>
<evidence type="ECO:0000313" key="4">
    <source>
        <dbReference type="Proteomes" id="UP000035963"/>
    </source>
</evidence>
<comment type="caution">
    <text evidence="3">The sequence shown here is derived from an EMBL/GenBank/DDBJ whole genome shotgun (WGS) entry which is preliminary data.</text>
</comment>
<dbReference type="InterPro" id="IPR006442">
    <property type="entry name" value="Antitoxin_Phd/YefM"/>
</dbReference>
<evidence type="ECO:0000256" key="1">
    <source>
        <dbReference type="ARBA" id="ARBA00009981"/>
    </source>
</evidence>
<dbReference type="InterPro" id="IPR036165">
    <property type="entry name" value="YefM-like_sf"/>
</dbReference>
<evidence type="ECO:0000256" key="2">
    <source>
        <dbReference type="RuleBase" id="RU362080"/>
    </source>
</evidence>
<dbReference type="Proteomes" id="UP000035963">
    <property type="component" value="Unassembled WGS sequence"/>
</dbReference>
<accession>A0A0J1CR33</accession>
<sequence length="84" mass="9154">MQTVNIHDAKTNFSKLVDQAAAGEEIIIAKAGTPMARLVPLQKQKRKIQFGVMKGEIEIKEGFYDPMTEEDIALFEGSADASAA</sequence>
<protein>
    <recommendedName>
        <fullName evidence="2">Antitoxin</fullName>
    </recommendedName>
</protein>
<name>A0A0J1CR33_9BURK</name>
<reference evidence="3 4" key="1">
    <citation type="journal article" date="2015" name="Genome Announc.">
        <title>Draft Genome Sequence of Burkholderia sp. Strain PML1(12), an Ectomycorrhizosphere-Inhabiting Bacterium with Effective Mineral-Weathering Ability.</title>
        <authorList>
            <person name="Uroz S."/>
            <person name="Oger P."/>
        </authorList>
    </citation>
    <scope>NUCLEOTIDE SEQUENCE [LARGE SCALE GENOMIC DNA]</scope>
    <source>
        <strain evidence="4">PML1(12)</strain>
    </source>
</reference>
<evidence type="ECO:0000313" key="3">
    <source>
        <dbReference type="EMBL" id="KLU23090.1"/>
    </source>
</evidence>
<dbReference type="SUPFAM" id="SSF143120">
    <property type="entry name" value="YefM-like"/>
    <property type="match status" value="1"/>
</dbReference>
<dbReference type="AlphaFoldDB" id="A0A0J1CR33"/>